<gene>
    <name evidence="5" type="ORF">UFOPK1495_00367</name>
</gene>
<dbReference type="Gene3D" id="2.180.10.10">
    <property type="entry name" value="RHS repeat-associated core"/>
    <property type="match status" value="1"/>
</dbReference>
<dbReference type="EMBL" id="CAEZSU010000026">
    <property type="protein sequence ID" value="CAB4543806.1"/>
    <property type="molecule type" value="Genomic_DNA"/>
</dbReference>
<dbReference type="Pfam" id="PF25023">
    <property type="entry name" value="TEN_YD-shell"/>
    <property type="match status" value="1"/>
</dbReference>
<keyword evidence="3" id="KW-1133">Transmembrane helix</keyword>
<feature type="region of interest" description="Disordered" evidence="2">
    <location>
        <begin position="25"/>
        <end position="50"/>
    </location>
</feature>
<dbReference type="NCBIfam" id="TIGR03696">
    <property type="entry name" value="Rhs_assc_core"/>
    <property type="match status" value="1"/>
</dbReference>
<dbReference type="InterPro" id="IPR056823">
    <property type="entry name" value="TEN-like_YD-shell"/>
</dbReference>
<feature type="transmembrane region" description="Helical" evidence="3">
    <location>
        <begin position="1338"/>
        <end position="1357"/>
    </location>
</feature>
<dbReference type="PANTHER" id="PTHR32305:SF15">
    <property type="entry name" value="PROTEIN RHSA-RELATED"/>
    <property type="match status" value="1"/>
</dbReference>
<reference evidence="5" key="1">
    <citation type="submission" date="2020-05" db="EMBL/GenBank/DDBJ databases">
        <authorList>
            <person name="Chiriac C."/>
            <person name="Salcher M."/>
            <person name="Ghai R."/>
            <person name="Kavagutti S V."/>
        </authorList>
    </citation>
    <scope>NUCLEOTIDE SEQUENCE</scope>
</reference>
<dbReference type="PROSITE" id="PS51257">
    <property type="entry name" value="PROKAR_LIPOPROTEIN"/>
    <property type="match status" value="1"/>
</dbReference>
<dbReference type="InterPro" id="IPR022385">
    <property type="entry name" value="Rhs_assc_core"/>
</dbReference>
<keyword evidence="1" id="KW-0677">Repeat</keyword>
<dbReference type="NCBIfam" id="TIGR01643">
    <property type="entry name" value="YD_repeat_2x"/>
    <property type="match status" value="1"/>
</dbReference>
<sequence>MRRRSFVSLLAVGLSLALLSTACSSSPSKERSASGGAGDPTKLAALPSSAATGERVPASYGAVITPTSFVSTSLSPTLSVPGGTGAWTFALSDLSDGKSAFGTKTYSETGNSTRVPTGAGLQQGNVYTWTATSAGQNAVGGSFMVDLQMSEVQQFDSGGGVNIALSSGEASLAWSSHSMGALPGTVGFGLQFQPSNPNEIGMPAGWSLQAASSFPYTRLNQWADGSVGLISTNGSVANYREGAGGSFNPVQLGTSDVNSNGLAPVLIRNADGTYSVTTKSSTAVFALDGDTGVGYVSSISGKDNPMLGQKWTGGRIQSVSDPVSGREITFVYGGGNCPKPVTGFVAAPAGMLCLVKFWDGSTSAISYVDVPGLGASIGRLVDFPEAQGDGASVLDIAYDAAGRIARTRSPLVASAAASNVIGADDAQFWTELTYTPEGKVATMTEPASAVGATRCTRTYDYASSNSTAVTDSCFGGQIMSILFDPTTFFTISATNSAGLTLRNEWDFSSGHLLSSTDYSGLTTVNRYEGGNLVQSWGPTKGSMTESQSMLREYDESFVEAEDGIAMKGLDATYWPSTSDTGANGVQELGPRVNDVLAPSLTVNWDKSPAGNNGGWSGLMTGVLEVKTAGAFKIASGNTNAKVRVNNVLCVDGACDALPLSAGANQLRIDLASSTSASSMDVTWSGPDTGGVSQSIPMSSLRPGYGYMTTTKATDPSAVNAISENVSKSSYLEPATGRVSSRVNQAGSKMTFAYEGGSAGKGGWNRQTAVTSATGASYKYTYWGDKESAKSSCPGAKSANQGGGSKSTIAPGVDGGNGPTTTQWFDASGDVVAAELPGGVLSCNTYGPAGQTLSTELIGMGSTHKTANNFAVGGNPLIMEATQTVGSTTTTSRVEIDLAGRTVRAVDRYGIETRYTYDQRTGNTASTTLTAPGVAPVVTTNTYDARGWLVSVDVDGKTQATLSYNPDATVKSIDYGNGVVVTNSFNEQNRLVSNAWTTPSGAFSNTRQISAGGNVSGETFVAPSGSSTFAFTHDSNGRLSAATVTAGLVPAAKAWNWTFDDASNRLTQKVSTNGATSSDYTYTYNQASQLTSTTDPAASAGITYDAQGNALTVGPDTFTYDKANNVLSATDGTMTVSYERDFSGSVITKTTTGGSDAGTIRYSETGVLLNADSKPYALQYSLPGGVGVTKPLDGARGARLQFTSLGGDLFFETNDAGVLQGTPQVFDPYGQVLTVPNAPLAGLPNTTWEAATGNESEALKTPYQLMGARVYIPALGRFAQLDPKVGGSANGYDYVNQDPVNNSDPSGNETENWLVNGLTGLASFAAGAIAGIFTRSASVGMLVGAIAGAAVAGLSHGIEYLVTGQTSFSAARLGISILAGALGGGIVGRVKWAKAQNQAAGNVNGNVAAPSAPAPKKLARKYRSRMSVISEHSSEASSRNSSFAKYGAEDVGLAARGSQRASLSIVDDVPVPNGFRASQQSYSMKSLIQQSDVAEVRSMSMAGSMLDGLGEGASFFAPGSVRSSGGSSTPFYLKDSFTSRYNS</sequence>
<dbReference type="InterPro" id="IPR050708">
    <property type="entry name" value="T6SS_VgrG/RHS"/>
</dbReference>
<organism evidence="5">
    <name type="scientific">freshwater metagenome</name>
    <dbReference type="NCBI Taxonomy" id="449393"/>
    <lineage>
        <taxon>unclassified sequences</taxon>
        <taxon>metagenomes</taxon>
        <taxon>ecological metagenomes</taxon>
    </lineage>
</organism>
<feature type="domain" description="Teneurin-like YD-shell" evidence="4">
    <location>
        <begin position="1060"/>
        <end position="1172"/>
    </location>
</feature>
<feature type="transmembrane region" description="Helical" evidence="3">
    <location>
        <begin position="1369"/>
        <end position="1387"/>
    </location>
</feature>
<feature type="transmembrane region" description="Helical" evidence="3">
    <location>
        <begin position="1312"/>
        <end position="1331"/>
    </location>
</feature>
<keyword evidence="3" id="KW-0812">Transmembrane</keyword>
<protein>
    <submittedName>
        <fullName evidence="5">Unannotated protein</fullName>
    </submittedName>
</protein>
<evidence type="ECO:0000259" key="4">
    <source>
        <dbReference type="Pfam" id="PF25023"/>
    </source>
</evidence>
<dbReference type="PANTHER" id="PTHR32305">
    <property type="match status" value="1"/>
</dbReference>
<evidence type="ECO:0000256" key="2">
    <source>
        <dbReference type="SAM" id="MobiDB-lite"/>
    </source>
</evidence>
<feature type="region of interest" description="Disordered" evidence="2">
    <location>
        <begin position="792"/>
        <end position="811"/>
    </location>
</feature>
<keyword evidence="3" id="KW-0472">Membrane</keyword>
<dbReference type="InterPro" id="IPR006530">
    <property type="entry name" value="YD"/>
</dbReference>
<evidence type="ECO:0000313" key="5">
    <source>
        <dbReference type="EMBL" id="CAB4543806.1"/>
    </source>
</evidence>
<name>A0A6J6BY27_9ZZZZ</name>
<evidence type="ECO:0000256" key="1">
    <source>
        <dbReference type="ARBA" id="ARBA00022737"/>
    </source>
</evidence>
<proteinExistence type="predicted"/>
<evidence type="ECO:0000256" key="3">
    <source>
        <dbReference type="SAM" id="Phobius"/>
    </source>
</evidence>
<accession>A0A6J6BY27</accession>